<dbReference type="EMBL" id="AZMJ01000508">
    <property type="protein sequence ID" value="ETI99245.1"/>
    <property type="molecule type" value="Genomic_DNA"/>
</dbReference>
<organism evidence="4 5">
    <name type="scientific">Veillonella dispar DORA_11</name>
    <dbReference type="NCBI Taxonomy" id="1403949"/>
    <lineage>
        <taxon>Bacteria</taxon>
        <taxon>Bacillati</taxon>
        <taxon>Bacillota</taxon>
        <taxon>Negativicutes</taxon>
        <taxon>Veillonellales</taxon>
        <taxon>Veillonellaceae</taxon>
        <taxon>Veillonella</taxon>
    </lineage>
</organism>
<dbReference type="NCBIfam" id="TIGR00230">
    <property type="entry name" value="sfsA"/>
    <property type="match status" value="1"/>
</dbReference>
<name>W1V0K1_9FIRM</name>
<dbReference type="CDD" id="cd10441">
    <property type="entry name" value="GIY-YIG_COG1833"/>
    <property type="match status" value="1"/>
</dbReference>
<evidence type="ECO:0000259" key="3">
    <source>
        <dbReference type="Pfam" id="PF17746"/>
    </source>
</evidence>
<feature type="region of interest" description="Disordered" evidence="1">
    <location>
        <begin position="325"/>
        <end position="348"/>
    </location>
</feature>
<sequence>MKVLYDTILKATYIGRPNRFVVTLDLNGESVLAHLPNPGRMWELLFTGVTMYIVPHDKPDAKTKYRVVGIERDGVVIMLDTNYSNDVAQYLIENKLIPGWEEWRVVRREYTVKLHGTSSRFDLLLTNDKGDEFLLEVKSCTLFSKTGAMFPDAITERGRKHLLHLKELQNEGYHTGVLFLVQWDQAQWFLPDYHTDLEFAKTFKEVAPSLDWKAVAVAWDETFTMPTVTHECSYPSSILDTEAHDSGVYVMVMHLDHDLDLEIGSKGMMHFKPGYYMYVGSAKTNLTKRIERHKRKRKKMHWHLDYFRGHCAMIAGLPIRTSGRPQAMTNSSQEWGKGKLSDDAPAARESTDVDLTKIDVECALADAVRAIAEWNVPNFGCSDCECNSHLFGMSENPIHNKKFMNVIENYRMNMLDELVNR</sequence>
<dbReference type="PANTHER" id="PTHR30545:SF2">
    <property type="entry name" value="SUGAR FERMENTATION STIMULATION PROTEIN A"/>
    <property type="match status" value="1"/>
</dbReference>
<evidence type="ECO:0000313" key="5">
    <source>
        <dbReference type="Proteomes" id="UP000018855"/>
    </source>
</evidence>
<dbReference type="AlphaFoldDB" id="W1V0K1"/>
<dbReference type="Pfam" id="PF01986">
    <property type="entry name" value="DUF123"/>
    <property type="match status" value="2"/>
</dbReference>
<dbReference type="Proteomes" id="UP000018855">
    <property type="component" value="Unassembled WGS sequence"/>
</dbReference>
<dbReference type="PATRIC" id="fig|1403949.3.peg.446"/>
<dbReference type="Pfam" id="PF03749">
    <property type="entry name" value="SfsA"/>
    <property type="match status" value="1"/>
</dbReference>
<dbReference type="GO" id="GO:0003677">
    <property type="term" value="F:DNA binding"/>
    <property type="evidence" value="ECO:0007669"/>
    <property type="project" value="InterPro"/>
</dbReference>
<dbReference type="InterPro" id="IPR002837">
    <property type="entry name" value="DUF123"/>
</dbReference>
<dbReference type="InterPro" id="IPR005224">
    <property type="entry name" value="SfsA"/>
</dbReference>
<feature type="domain" description="SfsA N-terminal OB" evidence="3">
    <location>
        <begin position="14"/>
        <end position="78"/>
    </location>
</feature>
<dbReference type="InterPro" id="IPR041465">
    <property type="entry name" value="SfsA_N"/>
</dbReference>
<dbReference type="Gene3D" id="2.40.50.580">
    <property type="match status" value="1"/>
</dbReference>
<accession>W1V0K1</accession>
<dbReference type="InterPro" id="IPR040452">
    <property type="entry name" value="SfsA_C"/>
</dbReference>
<dbReference type="Pfam" id="PF17746">
    <property type="entry name" value="SfsA_N"/>
    <property type="match status" value="1"/>
</dbReference>
<protein>
    <submittedName>
        <fullName evidence="4">Sugar fermentation stimulation protein-like protein</fullName>
    </submittedName>
</protein>
<dbReference type="Gene3D" id="3.40.1350.60">
    <property type="match status" value="1"/>
</dbReference>
<evidence type="ECO:0000313" key="4">
    <source>
        <dbReference type="EMBL" id="ETI99245.1"/>
    </source>
</evidence>
<feature type="compositionally biased region" description="Basic and acidic residues" evidence="1">
    <location>
        <begin position="336"/>
        <end position="348"/>
    </location>
</feature>
<proteinExistence type="predicted"/>
<dbReference type="CDD" id="cd22359">
    <property type="entry name" value="SfsA-like_bacterial"/>
    <property type="match status" value="1"/>
</dbReference>
<dbReference type="PANTHER" id="PTHR30545">
    <property type="entry name" value="SUGAR FERMENTATION STIMULATION PROTEIN A"/>
    <property type="match status" value="1"/>
</dbReference>
<feature type="domain" description="Sugar fermentation stimulation protein C-terminal" evidence="2">
    <location>
        <begin position="83"/>
        <end position="207"/>
    </location>
</feature>
<gene>
    <name evidence="4" type="ORF">Q619_VDC00508G0010</name>
</gene>
<evidence type="ECO:0000256" key="1">
    <source>
        <dbReference type="SAM" id="MobiDB-lite"/>
    </source>
</evidence>
<evidence type="ECO:0000259" key="2">
    <source>
        <dbReference type="Pfam" id="PF03749"/>
    </source>
</evidence>
<feature type="compositionally biased region" description="Polar residues" evidence="1">
    <location>
        <begin position="325"/>
        <end position="334"/>
    </location>
</feature>
<reference evidence="4 5" key="1">
    <citation type="submission" date="2013-12" db="EMBL/GenBank/DDBJ databases">
        <title>A Varibaculum cambriense genome reconstructed from a premature infant gut community with otherwise low bacterial novelty that shifts toward anaerobic metabolism during the third week of life.</title>
        <authorList>
            <person name="Brown C.T."/>
            <person name="Sharon I."/>
            <person name="Thomas B.C."/>
            <person name="Castelle C.J."/>
            <person name="Morowitz M.J."/>
            <person name="Banfield J.F."/>
        </authorList>
    </citation>
    <scope>NUCLEOTIDE SEQUENCE [LARGE SCALE GENOMIC DNA]</scope>
    <source>
        <strain evidence="5">DORA_11</strain>
    </source>
</reference>
<comment type="caution">
    <text evidence="4">The sequence shown here is derived from an EMBL/GenBank/DDBJ whole genome shotgun (WGS) entry which is preliminary data.</text>
</comment>